<dbReference type="Proteomes" id="UP000479710">
    <property type="component" value="Unassembled WGS sequence"/>
</dbReference>
<accession>A0A6G1E9U3</accession>
<dbReference type="EMBL" id="SPHZ02000004">
    <property type="protein sequence ID" value="KAF0921550.1"/>
    <property type="molecule type" value="Genomic_DNA"/>
</dbReference>
<evidence type="ECO:0000313" key="1">
    <source>
        <dbReference type="EMBL" id="KAF0921550.1"/>
    </source>
</evidence>
<evidence type="ECO:0000313" key="2">
    <source>
        <dbReference type="Proteomes" id="UP000479710"/>
    </source>
</evidence>
<reference evidence="1 2" key="1">
    <citation type="submission" date="2019-11" db="EMBL/GenBank/DDBJ databases">
        <title>Whole genome sequence of Oryza granulata.</title>
        <authorList>
            <person name="Li W."/>
        </authorList>
    </citation>
    <scope>NUCLEOTIDE SEQUENCE [LARGE SCALE GENOMIC DNA]</scope>
    <source>
        <strain evidence="2">cv. Menghai</strain>
        <tissue evidence="1">Leaf</tissue>
    </source>
</reference>
<comment type="caution">
    <text evidence="1">The sequence shown here is derived from an EMBL/GenBank/DDBJ whole genome shotgun (WGS) entry which is preliminary data.</text>
</comment>
<name>A0A6G1E9U3_9ORYZ</name>
<dbReference type="PANTHER" id="PTHR47482:SF24">
    <property type="entry name" value="PROTEIN FAR1-RELATED SEQUENCE"/>
    <property type="match status" value="1"/>
</dbReference>
<keyword evidence="2" id="KW-1185">Reference proteome</keyword>
<gene>
    <name evidence="1" type="ORF">E2562_009291</name>
</gene>
<proteinExistence type="predicted"/>
<protein>
    <submittedName>
        <fullName evidence="1">Uncharacterized protein</fullName>
    </submittedName>
</protein>
<dbReference type="PANTHER" id="PTHR47482">
    <property type="entry name" value="OS11G0632001 PROTEIN"/>
    <property type="match status" value="1"/>
</dbReference>
<dbReference type="OrthoDB" id="692211at2759"/>
<organism evidence="1 2">
    <name type="scientific">Oryza meyeriana var. granulata</name>
    <dbReference type="NCBI Taxonomy" id="110450"/>
    <lineage>
        <taxon>Eukaryota</taxon>
        <taxon>Viridiplantae</taxon>
        <taxon>Streptophyta</taxon>
        <taxon>Embryophyta</taxon>
        <taxon>Tracheophyta</taxon>
        <taxon>Spermatophyta</taxon>
        <taxon>Magnoliopsida</taxon>
        <taxon>Liliopsida</taxon>
        <taxon>Poales</taxon>
        <taxon>Poaceae</taxon>
        <taxon>BOP clade</taxon>
        <taxon>Oryzoideae</taxon>
        <taxon>Oryzeae</taxon>
        <taxon>Oryzinae</taxon>
        <taxon>Oryza</taxon>
        <taxon>Oryza meyeriana</taxon>
    </lineage>
</organism>
<sequence length="102" mass="11729">MEDQARNRKNQADTAGSRTVVDNVDCIADIPREYANPLILAPVVGQSFKTERDVFNFYVYAVSKGFGIRLSKDRLNSDKNKTMREICCSHEILCWDDYYAKE</sequence>
<dbReference type="AlphaFoldDB" id="A0A6G1E9U3"/>